<dbReference type="AlphaFoldDB" id="A0A9J6PSS3"/>
<protein>
    <submittedName>
        <fullName evidence="1">Uncharacterized protein</fullName>
    </submittedName>
</protein>
<organism evidence="1 2">
    <name type="scientific">Winslowiella arboricola</name>
    <dbReference type="NCBI Taxonomy" id="2978220"/>
    <lineage>
        <taxon>Bacteria</taxon>
        <taxon>Pseudomonadati</taxon>
        <taxon>Pseudomonadota</taxon>
        <taxon>Gammaproteobacteria</taxon>
        <taxon>Enterobacterales</taxon>
        <taxon>Erwiniaceae</taxon>
        <taxon>Winslowiella</taxon>
    </lineage>
</organism>
<reference evidence="1" key="1">
    <citation type="submission" date="2022-09" db="EMBL/GenBank/DDBJ databases">
        <title>Winslowiella arboricola sp. nov., isolated from bleeding cankers on broadleaf hosts.</title>
        <authorList>
            <person name="Brady C."/>
            <person name="Kaur S."/>
            <person name="Crampton B."/>
            <person name="Maddock D."/>
            <person name="Arnold D."/>
            <person name="Denman S."/>
        </authorList>
    </citation>
    <scope>NUCLEOTIDE SEQUENCE</scope>
    <source>
        <strain evidence="1">BAC 15a-03b</strain>
    </source>
</reference>
<sequence length="184" mass="21131">MMEKEITSALITALAAFLGTGIASYVAFLSVKKQTKQAMKTLSASHRAEIIRRQLNALETIWSIFDATSRSGGNGRIIQKDGDKIFLSISNTRQFIDLLEKTFNSKSGLYLSERCRRNLFDFRSYLTTIINKNVENNGLVDFNEKKLKDFYDKRRYLRLIIRKEVGSLDLKLTSEEISRYEEPA</sequence>
<evidence type="ECO:0000313" key="2">
    <source>
        <dbReference type="Proteomes" id="UP001064262"/>
    </source>
</evidence>
<proteinExistence type="predicted"/>
<evidence type="ECO:0000313" key="1">
    <source>
        <dbReference type="EMBL" id="MCU5779750.1"/>
    </source>
</evidence>
<keyword evidence="2" id="KW-1185">Reference proteome</keyword>
<comment type="caution">
    <text evidence="1">The sequence shown here is derived from an EMBL/GenBank/DDBJ whole genome shotgun (WGS) entry which is preliminary data.</text>
</comment>
<dbReference type="RefSeq" id="WP_267141845.1">
    <property type="nucleotide sequence ID" value="NZ_JAODIL010000063.1"/>
</dbReference>
<dbReference type="Proteomes" id="UP001064262">
    <property type="component" value="Unassembled WGS sequence"/>
</dbReference>
<name>A0A9J6PSS3_9GAMM</name>
<accession>A0A9J6PSS3</accession>
<gene>
    <name evidence="1" type="ORF">N5923_19870</name>
</gene>
<dbReference type="EMBL" id="JAODIM010000043">
    <property type="protein sequence ID" value="MCU5779750.1"/>
    <property type="molecule type" value="Genomic_DNA"/>
</dbReference>